<evidence type="ECO:0000313" key="2">
    <source>
        <dbReference type="Proteomes" id="UP000821853"/>
    </source>
</evidence>
<keyword evidence="2" id="KW-1185">Reference proteome</keyword>
<evidence type="ECO:0000313" key="1">
    <source>
        <dbReference type="EMBL" id="KAH9384545.1"/>
    </source>
</evidence>
<gene>
    <name evidence="1" type="ORF">HPB48_026553</name>
</gene>
<organism evidence="1 2">
    <name type="scientific">Haemaphysalis longicornis</name>
    <name type="common">Bush tick</name>
    <dbReference type="NCBI Taxonomy" id="44386"/>
    <lineage>
        <taxon>Eukaryota</taxon>
        <taxon>Metazoa</taxon>
        <taxon>Ecdysozoa</taxon>
        <taxon>Arthropoda</taxon>
        <taxon>Chelicerata</taxon>
        <taxon>Arachnida</taxon>
        <taxon>Acari</taxon>
        <taxon>Parasitiformes</taxon>
        <taxon>Ixodida</taxon>
        <taxon>Ixodoidea</taxon>
        <taxon>Ixodidae</taxon>
        <taxon>Haemaphysalinae</taxon>
        <taxon>Haemaphysalis</taxon>
    </lineage>
</organism>
<dbReference type="AlphaFoldDB" id="A0A9J6HC51"/>
<dbReference type="EMBL" id="JABSTR010002677">
    <property type="protein sequence ID" value="KAH9384545.1"/>
    <property type="molecule type" value="Genomic_DNA"/>
</dbReference>
<protein>
    <submittedName>
        <fullName evidence="1">Uncharacterized protein</fullName>
    </submittedName>
</protein>
<sequence length="109" mass="12542">MLDQALLEDIVDDVQHGVSYHRLLVCARNRHHLQTPVGLTVLSSPSHRRRKKPHKDDTKQFLSSKLEAVDVRLWPSSLFDDPRQVDEVYSSCPDNEPAFTRLWVKRAAA</sequence>
<dbReference type="VEuPathDB" id="VectorBase:HLOH_056078"/>
<dbReference type="Proteomes" id="UP000821853">
    <property type="component" value="Unassembled WGS sequence"/>
</dbReference>
<comment type="caution">
    <text evidence="1">The sequence shown here is derived from an EMBL/GenBank/DDBJ whole genome shotgun (WGS) entry which is preliminary data.</text>
</comment>
<proteinExistence type="predicted"/>
<name>A0A9J6HC51_HAELO</name>
<accession>A0A9J6HC51</accession>
<reference evidence="1 2" key="1">
    <citation type="journal article" date="2020" name="Cell">
        <title>Large-Scale Comparative Analyses of Tick Genomes Elucidate Their Genetic Diversity and Vector Capacities.</title>
        <authorList>
            <consortium name="Tick Genome and Microbiome Consortium (TIGMIC)"/>
            <person name="Jia N."/>
            <person name="Wang J."/>
            <person name="Shi W."/>
            <person name="Du L."/>
            <person name="Sun Y."/>
            <person name="Zhan W."/>
            <person name="Jiang J.F."/>
            <person name="Wang Q."/>
            <person name="Zhang B."/>
            <person name="Ji P."/>
            <person name="Bell-Sakyi L."/>
            <person name="Cui X.M."/>
            <person name="Yuan T.T."/>
            <person name="Jiang B.G."/>
            <person name="Yang W.F."/>
            <person name="Lam T.T."/>
            <person name="Chang Q.C."/>
            <person name="Ding S.J."/>
            <person name="Wang X.J."/>
            <person name="Zhu J.G."/>
            <person name="Ruan X.D."/>
            <person name="Zhao L."/>
            <person name="Wei J.T."/>
            <person name="Ye R.Z."/>
            <person name="Que T.C."/>
            <person name="Du C.H."/>
            <person name="Zhou Y.H."/>
            <person name="Cheng J.X."/>
            <person name="Dai P.F."/>
            <person name="Guo W.B."/>
            <person name="Han X.H."/>
            <person name="Huang E.J."/>
            <person name="Li L.F."/>
            <person name="Wei W."/>
            <person name="Gao Y.C."/>
            <person name="Liu J.Z."/>
            <person name="Shao H.Z."/>
            <person name="Wang X."/>
            <person name="Wang C.C."/>
            <person name="Yang T.C."/>
            <person name="Huo Q.B."/>
            <person name="Li W."/>
            <person name="Chen H.Y."/>
            <person name="Chen S.E."/>
            <person name="Zhou L.G."/>
            <person name="Ni X.B."/>
            <person name="Tian J.H."/>
            <person name="Sheng Y."/>
            <person name="Liu T."/>
            <person name="Pan Y.S."/>
            <person name="Xia L.Y."/>
            <person name="Li J."/>
            <person name="Zhao F."/>
            <person name="Cao W.C."/>
        </authorList>
    </citation>
    <scope>NUCLEOTIDE SEQUENCE [LARGE SCALE GENOMIC DNA]</scope>
    <source>
        <strain evidence="1">HaeL-2018</strain>
    </source>
</reference>